<evidence type="ECO:0000259" key="1">
    <source>
        <dbReference type="Pfam" id="PF03358"/>
    </source>
</evidence>
<evidence type="ECO:0000313" key="3">
    <source>
        <dbReference type="Proteomes" id="UP000186705"/>
    </source>
</evidence>
<dbReference type="PANTHER" id="PTHR30543:SF21">
    <property type="entry name" value="NAD(P)H-DEPENDENT FMN REDUCTASE LOT6"/>
    <property type="match status" value="1"/>
</dbReference>
<keyword evidence="3" id="KW-1185">Reference proteome</keyword>
<dbReference type="GeneID" id="78275808"/>
<proteinExistence type="predicted"/>
<dbReference type="STRING" id="1862672.BO225_07640"/>
<dbReference type="AlphaFoldDB" id="A0A1U7NLQ3"/>
<sequence>MKICIVVGSFRKDSLNVQLAQIIQESLEKRAIGSMIRNDLEIPMFNQDLEFLVPDSIQSWRDSFLEADGIWFVTPEYNGQIPGSLKNLLDWMSRPMSLGAAWTDTAMRNQCATVSGIGGRNGTKSVQKLLIELLNFGGMKVMDHDLAQIAMSSKTMETSQIEYTPDVESIVEKQVEAFLSFIKMEENR</sequence>
<comment type="caution">
    <text evidence="2">The sequence shown here is derived from an EMBL/GenBank/DDBJ whole genome shotgun (WGS) entry which is preliminary data.</text>
</comment>
<dbReference type="Gene3D" id="3.40.50.360">
    <property type="match status" value="1"/>
</dbReference>
<dbReference type="GO" id="GO:0016491">
    <property type="term" value="F:oxidoreductase activity"/>
    <property type="evidence" value="ECO:0007669"/>
    <property type="project" value="InterPro"/>
</dbReference>
<dbReference type="EMBL" id="MPKA01000079">
    <property type="protein sequence ID" value="OLU45798.1"/>
    <property type="molecule type" value="Genomic_DNA"/>
</dbReference>
<dbReference type="SUPFAM" id="SSF52218">
    <property type="entry name" value="Flavoproteins"/>
    <property type="match status" value="1"/>
</dbReference>
<dbReference type="Pfam" id="PF03358">
    <property type="entry name" value="FMN_red"/>
    <property type="match status" value="1"/>
</dbReference>
<dbReference type="InterPro" id="IPR029039">
    <property type="entry name" value="Flavoprotein-like_sf"/>
</dbReference>
<dbReference type="InterPro" id="IPR050712">
    <property type="entry name" value="NAD(P)H-dep_reductase"/>
</dbReference>
<dbReference type="PANTHER" id="PTHR30543">
    <property type="entry name" value="CHROMATE REDUCTASE"/>
    <property type="match status" value="1"/>
</dbReference>
<evidence type="ECO:0000313" key="2">
    <source>
        <dbReference type="EMBL" id="OLU45798.1"/>
    </source>
</evidence>
<protein>
    <recommendedName>
        <fullName evidence="1">NADPH-dependent FMN reductase-like domain-containing protein</fullName>
    </recommendedName>
</protein>
<dbReference type="RefSeq" id="WP_076341674.1">
    <property type="nucleotide sequence ID" value="NZ_CAPDDE010000002.1"/>
</dbReference>
<organism evidence="2 3">
    <name type="scientific">Dubosiella newyorkensis</name>
    <dbReference type="NCBI Taxonomy" id="1862672"/>
    <lineage>
        <taxon>Bacteria</taxon>
        <taxon>Bacillati</taxon>
        <taxon>Bacillota</taxon>
        <taxon>Erysipelotrichia</taxon>
        <taxon>Erysipelotrichales</taxon>
        <taxon>Erysipelotrichaceae</taxon>
        <taxon>Dubosiella</taxon>
    </lineage>
</organism>
<dbReference type="OrthoDB" id="9812295at2"/>
<dbReference type="GO" id="GO:0010181">
    <property type="term" value="F:FMN binding"/>
    <property type="evidence" value="ECO:0007669"/>
    <property type="project" value="TreeGrafter"/>
</dbReference>
<accession>A0A1U7NLQ3</accession>
<gene>
    <name evidence="2" type="ORF">BO225_07640</name>
</gene>
<name>A0A1U7NLQ3_9FIRM</name>
<dbReference type="GO" id="GO:0005829">
    <property type="term" value="C:cytosol"/>
    <property type="evidence" value="ECO:0007669"/>
    <property type="project" value="TreeGrafter"/>
</dbReference>
<dbReference type="InterPro" id="IPR005025">
    <property type="entry name" value="FMN_Rdtase-like_dom"/>
</dbReference>
<feature type="domain" description="NADPH-dependent FMN reductase-like" evidence="1">
    <location>
        <begin position="1"/>
        <end position="144"/>
    </location>
</feature>
<dbReference type="Proteomes" id="UP000186705">
    <property type="component" value="Unassembled WGS sequence"/>
</dbReference>
<reference evidence="2 3" key="1">
    <citation type="submission" date="2016-11" db="EMBL/GenBank/DDBJ databases">
        <title>Description of two novel members of the family Erysipelotrichaceae: Ileibacterium lipovorans gen. nov., sp. nov. and Dubosiella newyorkensis, gen. nov., sp. nov.</title>
        <authorList>
            <person name="Cox L.M."/>
            <person name="Sohn J."/>
            <person name="Tyrrell K.L."/>
            <person name="Citron D.M."/>
            <person name="Lawson P.A."/>
            <person name="Patel N.B."/>
            <person name="Iizumi T."/>
            <person name="Perez-Perez G.I."/>
            <person name="Goldstein E.J."/>
            <person name="Blaser M.J."/>
        </authorList>
    </citation>
    <scope>NUCLEOTIDE SEQUENCE [LARGE SCALE GENOMIC DNA]</scope>
    <source>
        <strain evidence="2 3">NYU-BL-A4</strain>
    </source>
</reference>